<protein>
    <submittedName>
        <fullName evidence="2">VOC family protein</fullName>
    </submittedName>
</protein>
<dbReference type="EMBL" id="JAGWCR010000002">
    <property type="protein sequence ID" value="MBS3648109.1"/>
    <property type="molecule type" value="Genomic_DNA"/>
</dbReference>
<comment type="caution">
    <text evidence="2">The sequence shown here is derived from an EMBL/GenBank/DDBJ whole genome shotgun (WGS) entry which is preliminary data.</text>
</comment>
<dbReference type="InterPro" id="IPR004360">
    <property type="entry name" value="Glyas_Fos-R_dOase_dom"/>
</dbReference>
<keyword evidence="3" id="KW-1185">Reference proteome</keyword>
<dbReference type="PROSITE" id="PS51819">
    <property type="entry name" value="VOC"/>
    <property type="match status" value="1"/>
</dbReference>
<evidence type="ECO:0000313" key="2">
    <source>
        <dbReference type="EMBL" id="MBS3648109.1"/>
    </source>
</evidence>
<dbReference type="InterPro" id="IPR029068">
    <property type="entry name" value="Glyas_Bleomycin-R_OHBP_Dase"/>
</dbReference>
<proteinExistence type="predicted"/>
<accession>A0A942I2B0</accession>
<dbReference type="Proteomes" id="UP000680348">
    <property type="component" value="Unassembled WGS sequence"/>
</dbReference>
<dbReference type="InterPro" id="IPR037523">
    <property type="entry name" value="VOC_core"/>
</dbReference>
<feature type="domain" description="VOC" evidence="1">
    <location>
        <begin position="12"/>
        <end position="135"/>
    </location>
</feature>
<evidence type="ECO:0000259" key="1">
    <source>
        <dbReference type="PROSITE" id="PS51819"/>
    </source>
</evidence>
<dbReference type="AlphaFoldDB" id="A0A942I2B0"/>
<dbReference type="RefSeq" id="WP_188253656.1">
    <property type="nucleotide sequence ID" value="NZ_JABVCF010000002.1"/>
</dbReference>
<organism evidence="2 3">
    <name type="scientific">Pseudaminobacter soli</name>
    <name type="common">ex Zhang et al. 2022</name>
    <dbReference type="NCBI Taxonomy" id="2831468"/>
    <lineage>
        <taxon>Bacteria</taxon>
        <taxon>Pseudomonadati</taxon>
        <taxon>Pseudomonadota</taxon>
        <taxon>Alphaproteobacteria</taxon>
        <taxon>Hyphomicrobiales</taxon>
        <taxon>Phyllobacteriaceae</taxon>
        <taxon>Pseudaminobacter</taxon>
    </lineage>
</organism>
<dbReference type="PANTHER" id="PTHR36437:SF2">
    <property type="entry name" value="GLYOXALASE_BLEOMYCIN RESISTANCE PROTEIN_DIOXYGENASE"/>
    <property type="match status" value="1"/>
</dbReference>
<reference evidence="2" key="1">
    <citation type="submission" date="2021-04" db="EMBL/GenBank/DDBJ databases">
        <title>Pseudaminobacter soli sp. nov., isolated from paddy soil contaminated by heavy metals.</title>
        <authorList>
            <person name="Zhang K."/>
        </authorList>
    </citation>
    <scope>NUCLEOTIDE SEQUENCE</scope>
    <source>
        <strain evidence="2">19-2017</strain>
    </source>
</reference>
<sequence>MTAQRPRRPARSIATVALVVRDYDEAIEWYTGSLGFELVENTDLGGGKRWVTVSPPGGGTRLLLARAADAHQETRIGDQAGGRVFLFLETDDFARDHAALLGSGVRFHEAPRQEPYGTVAVFSDLYGNLWDLIEPARQACPSKV</sequence>
<dbReference type="Gene3D" id="3.10.180.10">
    <property type="entry name" value="2,3-Dihydroxybiphenyl 1,2-Dioxygenase, domain 1"/>
    <property type="match status" value="1"/>
</dbReference>
<evidence type="ECO:0000313" key="3">
    <source>
        <dbReference type="Proteomes" id="UP000680348"/>
    </source>
</evidence>
<name>A0A942I2B0_9HYPH</name>
<dbReference type="SUPFAM" id="SSF54593">
    <property type="entry name" value="Glyoxalase/Bleomycin resistance protein/Dihydroxybiphenyl dioxygenase"/>
    <property type="match status" value="1"/>
</dbReference>
<dbReference type="Pfam" id="PF00903">
    <property type="entry name" value="Glyoxalase"/>
    <property type="match status" value="1"/>
</dbReference>
<dbReference type="PANTHER" id="PTHR36437">
    <property type="entry name" value="GLYOXALASE/BLEOMYCIN RESISTANCE PROTEIN/DIOXYGENASE"/>
    <property type="match status" value="1"/>
</dbReference>
<gene>
    <name evidence="2" type="ORF">KEU06_05640</name>
</gene>
<dbReference type="CDD" id="cd07263">
    <property type="entry name" value="VOC_like"/>
    <property type="match status" value="1"/>
</dbReference>